<evidence type="ECO:0000256" key="1">
    <source>
        <dbReference type="PROSITE-ProRule" id="PRU00339"/>
    </source>
</evidence>
<comment type="caution">
    <text evidence="4">The sequence shown here is derived from an EMBL/GenBank/DDBJ whole genome shotgun (WGS) entry which is preliminary data.</text>
</comment>
<feature type="domain" description="YaiO beta-barrel" evidence="3">
    <location>
        <begin position="218"/>
        <end position="387"/>
    </location>
</feature>
<dbReference type="Proteomes" id="UP001596036">
    <property type="component" value="Unassembled WGS sequence"/>
</dbReference>
<evidence type="ECO:0000313" key="5">
    <source>
        <dbReference type="Proteomes" id="UP001596036"/>
    </source>
</evidence>
<accession>A0ABW0SQT2</accession>
<organism evidence="4 5">
    <name type="scientific">Lysobacter yangpyeongensis</name>
    <dbReference type="NCBI Taxonomy" id="346182"/>
    <lineage>
        <taxon>Bacteria</taxon>
        <taxon>Pseudomonadati</taxon>
        <taxon>Pseudomonadota</taxon>
        <taxon>Gammaproteobacteria</taxon>
        <taxon>Lysobacterales</taxon>
        <taxon>Lysobacteraceae</taxon>
        <taxon>Lysobacter</taxon>
    </lineage>
</organism>
<dbReference type="PANTHER" id="PTHR44998:SF1">
    <property type="entry name" value="UDP-N-ACETYLGLUCOSAMINE--PEPTIDE N-ACETYLGLUCOSAMINYLTRANSFERASE 110 KDA SUBUNIT"/>
    <property type="match status" value="1"/>
</dbReference>
<feature type="repeat" description="TPR" evidence="1">
    <location>
        <begin position="122"/>
        <end position="155"/>
    </location>
</feature>
<dbReference type="RefSeq" id="WP_386755463.1">
    <property type="nucleotide sequence ID" value="NZ_JBHSNM010000004.1"/>
</dbReference>
<sequence>MQRIHTHTLESTMHRGFVPLTVKALALACAFALAPQVLAQEAPAGTAAAGTESYEAQFAQAHALATNGRREDAIALYTTLLQRSPGNTDVLLARGRTYAWDGRWPEAEADLTAVTTAKPDYADAWSALGDMYQWSDRPQQAATAYARWAELAPDDPAATIALGRAHRAAGDTAAAQADFEAARARGAEPAQVDDYLASLQPRNVEPDAVLPEGYRWALRVGGTHTSFDPSSRDSWNEYEGALRRKFARGSLALEMLRAHRFDEHDTAWALDGYVSLWQRAYANVRYQRGPSGDLFPGNAWRAELFQGVGQGWELSASYDHLEFDGSDTDMYGVGVGRYFGNFYARYRALHVPGVGSGSLSHRAQLRWYYAGNADDYFEVSAGHGRSHERDVSGFDRVVANSHSSFGVNYVKFFTPRWGFKLGAGLDNDVDGFDERSVSASLYSRW</sequence>
<dbReference type="SUPFAM" id="SSF48452">
    <property type="entry name" value="TPR-like"/>
    <property type="match status" value="1"/>
</dbReference>
<dbReference type="Pfam" id="PF19413">
    <property type="entry name" value="YaiO"/>
    <property type="match status" value="1"/>
</dbReference>
<evidence type="ECO:0000256" key="2">
    <source>
        <dbReference type="SAM" id="SignalP"/>
    </source>
</evidence>
<dbReference type="Gene3D" id="1.25.40.10">
    <property type="entry name" value="Tetratricopeptide repeat domain"/>
    <property type="match status" value="1"/>
</dbReference>
<evidence type="ECO:0000259" key="3">
    <source>
        <dbReference type="Pfam" id="PF19413"/>
    </source>
</evidence>
<keyword evidence="5" id="KW-1185">Reference proteome</keyword>
<protein>
    <submittedName>
        <fullName evidence="4">YaiO family outer membrane beta-barrel protein</fullName>
    </submittedName>
</protein>
<dbReference type="PROSITE" id="PS50005">
    <property type="entry name" value="TPR"/>
    <property type="match status" value="1"/>
</dbReference>
<feature type="signal peptide" evidence="2">
    <location>
        <begin position="1"/>
        <end position="39"/>
    </location>
</feature>
<dbReference type="Pfam" id="PF14559">
    <property type="entry name" value="TPR_19"/>
    <property type="match status" value="1"/>
</dbReference>
<dbReference type="InterPro" id="IPR030887">
    <property type="entry name" value="Beta-barrel_YaiO"/>
</dbReference>
<name>A0ABW0SQT2_9GAMM</name>
<dbReference type="EMBL" id="JBHSNM010000004">
    <property type="protein sequence ID" value="MFC5570942.1"/>
    <property type="molecule type" value="Genomic_DNA"/>
</dbReference>
<feature type="chain" id="PRO_5045810500" evidence="2">
    <location>
        <begin position="40"/>
        <end position="445"/>
    </location>
</feature>
<dbReference type="NCBIfam" id="TIGR04390">
    <property type="entry name" value="OMP_YaiO_dom"/>
    <property type="match status" value="1"/>
</dbReference>
<dbReference type="PANTHER" id="PTHR44998">
    <property type="match status" value="1"/>
</dbReference>
<dbReference type="InterPro" id="IPR019734">
    <property type="entry name" value="TPR_rpt"/>
</dbReference>
<keyword evidence="1" id="KW-0802">TPR repeat</keyword>
<dbReference type="InterPro" id="IPR011990">
    <property type="entry name" value="TPR-like_helical_dom_sf"/>
</dbReference>
<dbReference type="SMART" id="SM00028">
    <property type="entry name" value="TPR"/>
    <property type="match status" value="4"/>
</dbReference>
<reference evidence="5" key="1">
    <citation type="journal article" date="2019" name="Int. J. Syst. Evol. Microbiol.">
        <title>The Global Catalogue of Microorganisms (GCM) 10K type strain sequencing project: providing services to taxonomists for standard genome sequencing and annotation.</title>
        <authorList>
            <consortium name="The Broad Institute Genomics Platform"/>
            <consortium name="The Broad Institute Genome Sequencing Center for Infectious Disease"/>
            <person name="Wu L."/>
            <person name="Ma J."/>
        </authorList>
    </citation>
    <scope>NUCLEOTIDE SEQUENCE [LARGE SCALE GENOMIC DNA]</scope>
    <source>
        <strain evidence="5">KACC 11407</strain>
    </source>
</reference>
<proteinExistence type="predicted"/>
<gene>
    <name evidence="4" type="ORF">ACFPN1_12805</name>
</gene>
<evidence type="ECO:0000313" key="4">
    <source>
        <dbReference type="EMBL" id="MFC5570942.1"/>
    </source>
</evidence>
<keyword evidence="2" id="KW-0732">Signal</keyword>